<dbReference type="PROSITE" id="PS50858">
    <property type="entry name" value="BSD"/>
    <property type="match status" value="2"/>
</dbReference>
<dbReference type="InterPro" id="IPR013876">
    <property type="entry name" value="TFIIH_BTF_p62_N"/>
</dbReference>
<feature type="domain" description="BSD" evidence="8">
    <location>
        <begin position="219"/>
        <end position="270"/>
    </location>
</feature>
<keyword evidence="6" id="KW-0539">Nucleus</keyword>
<evidence type="ECO:0000256" key="7">
    <source>
        <dbReference type="SAM" id="MobiDB-lite"/>
    </source>
</evidence>
<evidence type="ECO:0000313" key="9">
    <source>
        <dbReference type="EMBL" id="KAK3320974.1"/>
    </source>
</evidence>
<dbReference type="GO" id="GO:0006289">
    <property type="term" value="P:nucleotide-excision repair"/>
    <property type="evidence" value="ECO:0007669"/>
    <property type="project" value="InterPro"/>
</dbReference>
<feature type="compositionally biased region" description="Low complexity" evidence="7">
    <location>
        <begin position="115"/>
        <end position="130"/>
    </location>
</feature>
<keyword evidence="10" id="KW-1185">Reference proteome</keyword>
<dbReference type="CDD" id="cd13229">
    <property type="entry name" value="PH_TFIIH"/>
    <property type="match status" value="1"/>
</dbReference>
<dbReference type="EMBL" id="JAUEPO010000005">
    <property type="protein sequence ID" value="KAK3320974.1"/>
    <property type="molecule type" value="Genomic_DNA"/>
</dbReference>
<evidence type="ECO:0000313" key="10">
    <source>
        <dbReference type="Proteomes" id="UP001286456"/>
    </source>
</evidence>
<dbReference type="Pfam" id="PF08567">
    <property type="entry name" value="PH_TFIIH"/>
    <property type="match status" value="1"/>
</dbReference>
<dbReference type="Gene3D" id="2.30.29.30">
    <property type="entry name" value="Pleckstrin-homology domain (PH domain)/Phosphotyrosine-binding domain (PTB)"/>
    <property type="match status" value="1"/>
</dbReference>
<keyword evidence="5" id="KW-0804">Transcription</keyword>
<dbReference type="GO" id="GO:0000439">
    <property type="term" value="C:transcription factor TFIIH core complex"/>
    <property type="evidence" value="ECO:0007669"/>
    <property type="project" value="InterPro"/>
</dbReference>
<evidence type="ECO:0000256" key="6">
    <source>
        <dbReference type="ARBA" id="ARBA00023242"/>
    </source>
</evidence>
<name>A0AAE0M7N9_9PEZI</name>
<feature type="domain" description="BSD" evidence="8">
    <location>
        <begin position="139"/>
        <end position="198"/>
    </location>
</feature>
<reference evidence="9" key="2">
    <citation type="submission" date="2023-06" db="EMBL/GenBank/DDBJ databases">
        <authorList>
            <consortium name="Lawrence Berkeley National Laboratory"/>
            <person name="Haridas S."/>
            <person name="Hensen N."/>
            <person name="Bonometti L."/>
            <person name="Westerberg I."/>
            <person name="Brannstrom I.O."/>
            <person name="Guillou S."/>
            <person name="Cros-Aarteil S."/>
            <person name="Calhoun S."/>
            <person name="Kuo A."/>
            <person name="Mondo S."/>
            <person name="Pangilinan J."/>
            <person name="Riley R."/>
            <person name="Labutti K."/>
            <person name="Andreopoulos B."/>
            <person name="Lipzen A."/>
            <person name="Chen C."/>
            <person name="Yanf M."/>
            <person name="Daum C."/>
            <person name="Ng V."/>
            <person name="Clum A."/>
            <person name="Steindorff A."/>
            <person name="Ohm R."/>
            <person name="Martin F."/>
            <person name="Silar P."/>
            <person name="Natvig D."/>
            <person name="Lalanne C."/>
            <person name="Gautier V."/>
            <person name="Ament-Velasquez S.L."/>
            <person name="Kruys A."/>
            <person name="Hutchinson M.I."/>
            <person name="Powell A.J."/>
            <person name="Barry K."/>
            <person name="Miller A.N."/>
            <person name="Grigoriev I.V."/>
            <person name="Debuchy R."/>
            <person name="Gladieux P."/>
            <person name="Thoren M.H."/>
            <person name="Johannesson H."/>
        </authorList>
    </citation>
    <scope>NUCLEOTIDE SEQUENCE</scope>
    <source>
        <strain evidence="9">SMH4131-1</strain>
    </source>
</reference>
<dbReference type="InterPro" id="IPR005607">
    <property type="entry name" value="BSD_dom"/>
</dbReference>
<dbReference type="Pfam" id="PF03909">
    <property type="entry name" value="BSD"/>
    <property type="match status" value="2"/>
</dbReference>
<sequence>MAVPRATVAYKKKDGIITLTDDRTSLIWTPLPGTGPPVVSLAVDNITNLQQTPDNIPKVMLKVFEKPRTPDAPPVSYLFHFISPTDARPEANAIKEVLSRLLAEARGNDPNVPRAASNEPGGAGASANASGAKPATIRWFEDAMLKNDVELQQSLLKKDKTLNQIYKNALESKPESIPPAAFNEQFWASRINLLRAHAIELNQKKGSYNVLSTIKPRTENDELKLNLNVEQVQMIFKQHPLVKRIYDENVPKMSEGDFWSSFFLSRLFKKLRGERVTDNDNPKPLFDKYSEADYITGFASRINEQQVPHIIDIEANEENEGGFRSGNRKDVEMRPRNNIPIVRTLNSLSEKIMANVAPSDQDPAAADSLDDAVYAHDLVLRDLRGDAETERIVLNVKEQTKFFSNQDAATDQQSTEAQQYAQQDPKTVLGLAKYELEVVEEDGASGIDLHKGIGVDDDSDSDPEAHTKTSHVGSRAARKHAQDQLLESMAKKRAETDGLGDAATTPMSIPEDIAQQCAITNATTTEFLKQFWNAFLSGDAARANELAAHAESLSRSSMRVQALAAEAEKIRARTNDKRKTEIKEYYQKTGRKAKYVPVGGGKDAVLAFFEPTLTSLKHAQGLYNQRVAAQ</sequence>
<evidence type="ECO:0000259" key="8">
    <source>
        <dbReference type="PROSITE" id="PS50858"/>
    </source>
</evidence>
<organism evidence="9 10">
    <name type="scientific">Cercophora scortea</name>
    <dbReference type="NCBI Taxonomy" id="314031"/>
    <lineage>
        <taxon>Eukaryota</taxon>
        <taxon>Fungi</taxon>
        <taxon>Dikarya</taxon>
        <taxon>Ascomycota</taxon>
        <taxon>Pezizomycotina</taxon>
        <taxon>Sordariomycetes</taxon>
        <taxon>Sordariomycetidae</taxon>
        <taxon>Sordariales</taxon>
        <taxon>Lasiosphaeriaceae</taxon>
        <taxon>Cercophora</taxon>
    </lineage>
</organism>
<keyword evidence="3" id="KW-0677">Repeat</keyword>
<dbReference type="AlphaFoldDB" id="A0AAE0M7N9"/>
<comment type="similarity">
    <text evidence="2">Belongs to the TFB1 family.</text>
</comment>
<reference evidence="9" key="1">
    <citation type="journal article" date="2023" name="Mol. Phylogenet. Evol.">
        <title>Genome-scale phylogeny and comparative genomics of the fungal order Sordariales.</title>
        <authorList>
            <person name="Hensen N."/>
            <person name="Bonometti L."/>
            <person name="Westerberg I."/>
            <person name="Brannstrom I.O."/>
            <person name="Guillou S."/>
            <person name="Cros-Aarteil S."/>
            <person name="Calhoun S."/>
            <person name="Haridas S."/>
            <person name="Kuo A."/>
            <person name="Mondo S."/>
            <person name="Pangilinan J."/>
            <person name="Riley R."/>
            <person name="LaButti K."/>
            <person name="Andreopoulos B."/>
            <person name="Lipzen A."/>
            <person name="Chen C."/>
            <person name="Yan M."/>
            <person name="Daum C."/>
            <person name="Ng V."/>
            <person name="Clum A."/>
            <person name="Steindorff A."/>
            <person name="Ohm R.A."/>
            <person name="Martin F."/>
            <person name="Silar P."/>
            <person name="Natvig D.O."/>
            <person name="Lalanne C."/>
            <person name="Gautier V."/>
            <person name="Ament-Velasquez S.L."/>
            <person name="Kruys A."/>
            <person name="Hutchinson M.I."/>
            <person name="Powell A.J."/>
            <person name="Barry K."/>
            <person name="Miller A.N."/>
            <person name="Grigoriev I.V."/>
            <person name="Debuchy R."/>
            <person name="Gladieux P."/>
            <person name="Hiltunen Thoren M."/>
            <person name="Johannesson H."/>
        </authorList>
    </citation>
    <scope>NUCLEOTIDE SEQUENCE</scope>
    <source>
        <strain evidence="9">SMH4131-1</strain>
    </source>
</reference>
<dbReference type="Proteomes" id="UP001286456">
    <property type="component" value="Unassembled WGS sequence"/>
</dbReference>
<evidence type="ECO:0000256" key="2">
    <source>
        <dbReference type="ARBA" id="ARBA00009448"/>
    </source>
</evidence>
<proteinExistence type="inferred from homology"/>
<evidence type="ECO:0000256" key="3">
    <source>
        <dbReference type="ARBA" id="ARBA00022737"/>
    </source>
</evidence>
<dbReference type="SUPFAM" id="SSF50729">
    <property type="entry name" value="PH domain-like"/>
    <property type="match status" value="1"/>
</dbReference>
<dbReference type="PANTHER" id="PTHR12856">
    <property type="entry name" value="TRANSCRIPTION INITIATION FACTOR IIH-RELATED"/>
    <property type="match status" value="1"/>
</dbReference>
<evidence type="ECO:0000256" key="5">
    <source>
        <dbReference type="ARBA" id="ARBA00023163"/>
    </source>
</evidence>
<comment type="caution">
    <text evidence="9">The sequence shown here is derived from an EMBL/GenBank/DDBJ whole genome shotgun (WGS) entry which is preliminary data.</text>
</comment>
<dbReference type="InterPro" id="IPR011993">
    <property type="entry name" value="PH-like_dom_sf"/>
</dbReference>
<dbReference type="GO" id="GO:0006351">
    <property type="term" value="P:DNA-templated transcription"/>
    <property type="evidence" value="ECO:0007669"/>
    <property type="project" value="InterPro"/>
</dbReference>
<evidence type="ECO:0000256" key="4">
    <source>
        <dbReference type="ARBA" id="ARBA00023015"/>
    </source>
</evidence>
<feature type="region of interest" description="Disordered" evidence="7">
    <location>
        <begin position="449"/>
        <end position="484"/>
    </location>
</feature>
<protein>
    <recommendedName>
        <fullName evidence="8">BSD domain-containing protein</fullName>
    </recommendedName>
</protein>
<gene>
    <name evidence="9" type="ORF">B0T19DRAFT_254434</name>
</gene>
<dbReference type="InterPro" id="IPR027079">
    <property type="entry name" value="Tfb1/GTF2H1"/>
</dbReference>
<evidence type="ECO:0000256" key="1">
    <source>
        <dbReference type="ARBA" id="ARBA00004123"/>
    </source>
</evidence>
<dbReference type="SMART" id="SM00751">
    <property type="entry name" value="BSD"/>
    <property type="match status" value="2"/>
</dbReference>
<comment type="subcellular location">
    <subcellularLocation>
        <location evidence="1">Nucleus</location>
    </subcellularLocation>
</comment>
<dbReference type="FunFam" id="2.30.29.30:FF:000406">
    <property type="entry name" value="Putative RNA polymerase II transcription factor related protein"/>
    <property type="match status" value="1"/>
</dbReference>
<accession>A0AAE0M7N9</accession>
<keyword evidence="4" id="KW-0805">Transcription regulation</keyword>
<feature type="region of interest" description="Disordered" evidence="7">
    <location>
        <begin position="107"/>
        <end position="130"/>
    </location>
</feature>